<name>A0A6A5SW43_9PLEO</name>
<dbReference type="Proteomes" id="UP000800038">
    <property type="component" value="Unassembled WGS sequence"/>
</dbReference>
<evidence type="ECO:0000313" key="2">
    <source>
        <dbReference type="EMBL" id="KAF1943972.1"/>
    </source>
</evidence>
<accession>A0A6A5SW43</accession>
<sequence length="204" mass="22706">MEAGKSQMEEQVVSALSDKRPNIHEKQIRDAAKRAQEKRQARAAKPVAAPLATPVKPNLALAATYPSPRVPRSIPATATAGIATKDTLEAWVYNIYIQHGFDHAGAFKGYKFVESYLKRTERRQPQQSEILLAFNGLRAGLHPPTDEILLRQKAKQRATEKRAQVIVQIRAQTYSSSFQNASPGRLSFSGSFSSARFLYLDLKN</sequence>
<dbReference type="AlphaFoldDB" id="A0A6A5SW43"/>
<protein>
    <submittedName>
        <fullName evidence="2">Uncharacterized protein</fullName>
    </submittedName>
</protein>
<gene>
    <name evidence="2" type="ORF">EJ02DRAFT_113871</name>
</gene>
<feature type="region of interest" description="Disordered" evidence="1">
    <location>
        <begin position="29"/>
        <end position="48"/>
    </location>
</feature>
<dbReference type="EMBL" id="ML976020">
    <property type="protein sequence ID" value="KAF1943972.1"/>
    <property type="molecule type" value="Genomic_DNA"/>
</dbReference>
<proteinExistence type="predicted"/>
<evidence type="ECO:0000256" key="1">
    <source>
        <dbReference type="SAM" id="MobiDB-lite"/>
    </source>
</evidence>
<keyword evidence="3" id="KW-1185">Reference proteome</keyword>
<organism evidence="2 3">
    <name type="scientific">Clathrospora elynae</name>
    <dbReference type="NCBI Taxonomy" id="706981"/>
    <lineage>
        <taxon>Eukaryota</taxon>
        <taxon>Fungi</taxon>
        <taxon>Dikarya</taxon>
        <taxon>Ascomycota</taxon>
        <taxon>Pezizomycotina</taxon>
        <taxon>Dothideomycetes</taxon>
        <taxon>Pleosporomycetidae</taxon>
        <taxon>Pleosporales</taxon>
        <taxon>Diademaceae</taxon>
        <taxon>Clathrospora</taxon>
    </lineage>
</organism>
<evidence type="ECO:0000313" key="3">
    <source>
        <dbReference type="Proteomes" id="UP000800038"/>
    </source>
</evidence>
<feature type="region of interest" description="Disordered" evidence="1">
    <location>
        <begin position="1"/>
        <end position="24"/>
    </location>
</feature>
<feature type="compositionally biased region" description="Basic and acidic residues" evidence="1">
    <location>
        <begin position="29"/>
        <end position="40"/>
    </location>
</feature>
<reference evidence="2" key="1">
    <citation type="journal article" date="2020" name="Stud. Mycol.">
        <title>101 Dothideomycetes genomes: a test case for predicting lifestyles and emergence of pathogens.</title>
        <authorList>
            <person name="Haridas S."/>
            <person name="Albert R."/>
            <person name="Binder M."/>
            <person name="Bloem J."/>
            <person name="Labutti K."/>
            <person name="Salamov A."/>
            <person name="Andreopoulos B."/>
            <person name="Baker S."/>
            <person name="Barry K."/>
            <person name="Bills G."/>
            <person name="Bluhm B."/>
            <person name="Cannon C."/>
            <person name="Castanera R."/>
            <person name="Culley D."/>
            <person name="Daum C."/>
            <person name="Ezra D."/>
            <person name="Gonzalez J."/>
            <person name="Henrissat B."/>
            <person name="Kuo A."/>
            <person name="Liang C."/>
            <person name="Lipzen A."/>
            <person name="Lutzoni F."/>
            <person name="Magnuson J."/>
            <person name="Mondo S."/>
            <person name="Nolan M."/>
            <person name="Ohm R."/>
            <person name="Pangilinan J."/>
            <person name="Park H.-J."/>
            <person name="Ramirez L."/>
            <person name="Alfaro M."/>
            <person name="Sun H."/>
            <person name="Tritt A."/>
            <person name="Yoshinaga Y."/>
            <person name="Zwiers L.-H."/>
            <person name="Turgeon B."/>
            <person name="Goodwin S."/>
            <person name="Spatafora J."/>
            <person name="Crous P."/>
            <person name="Grigoriev I."/>
        </authorList>
    </citation>
    <scope>NUCLEOTIDE SEQUENCE</scope>
    <source>
        <strain evidence="2">CBS 161.51</strain>
    </source>
</reference>